<gene>
    <name evidence="3" type="ORF">KQR59_03360</name>
</gene>
<protein>
    <submittedName>
        <fullName evidence="3">LPP20 family lipoprotein</fullName>
    </submittedName>
</protein>
<sequence length="347" mass="39416">MRYFKLKLLVLIIFSLSACSYSRNTQEKYDITKNTPQTHKSINKQPMVRDINIEPVPEWFLTSQSNTDQTLYGFGSGKTLDQATHNALADMIQRLQVTVSSTTSFSSIADNNKISQKLIQEVTTSTADITIPNYKIINQSQINQAFYIEIQIDKSQTIDDLSKLIISNINQANQLLATTYNKNSIYRLNIAHQVGKNIKVIKSSLRALVILSPTINISSYMEALNDINNELLNIKRTIQIYIDKQNSGFFYSSLEKYIQINNYLTTDNWNSANISISLKLKDYDNQLVKSQYCINTEIELQITDNLTGQLASKPYTIKSCSDKGRDSAIDNAIEIFYSQLSNATNIY</sequence>
<evidence type="ECO:0000313" key="3">
    <source>
        <dbReference type="EMBL" id="QWU99927.1"/>
    </source>
</evidence>
<reference evidence="3 4" key="1">
    <citation type="submission" date="2021-06" db="EMBL/GenBank/DDBJ databases">
        <title>Ulceroglandular infection and bacteremia caused by Francisella salimarina in an immunocompromised patient, France.</title>
        <authorList>
            <person name="Hennebique A."/>
            <person name="Caspar Y."/>
            <person name="Maurin M."/>
            <person name="Boisset S."/>
            <person name="Pelloux I."/>
            <person name="Gallego-Hernanz M.P."/>
            <person name="Burucoa C."/>
            <person name="Cazenave-Roblot F."/>
            <person name="Plouzeau C."/>
            <person name="Rammaert B."/>
        </authorList>
    </citation>
    <scope>NUCLEOTIDE SEQUENCE [LARGE SCALE GENOMIC DNA]</scope>
    <source>
        <strain evidence="3 4">CHUGA-F75</strain>
    </source>
</reference>
<keyword evidence="4" id="KW-1185">Reference proteome</keyword>
<dbReference type="InterPro" id="IPR024952">
    <property type="entry name" value="LPP20-like_dom"/>
</dbReference>
<dbReference type="Proteomes" id="UP000683421">
    <property type="component" value="Chromosome"/>
</dbReference>
<dbReference type="AlphaFoldDB" id="A0AAJ4TLM2"/>
<keyword evidence="3" id="KW-0449">Lipoprotein</keyword>
<keyword evidence="1" id="KW-0732">Signal</keyword>
<dbReference type="EMBL" id="CP076680">
    <property type="protein sequence ID" value="QWU99927.1"/>
    <property type="molecule type" value="Genomic_DNA"/>
</dbReference>
<evidence type="ECO:0000313" key="4">
    <source>
        <dbReference type="Proteomes" id="UP000683421"/>
    </source>
</evidence>
<dbReference type="PROSITE" id="PS51257">
    <property type="entry name" value="PROKAR_LIPOPROTEIN"/>
    <property type="match status" value="1"/>
</dbReference>
<dbReference type="RefSeq" id="WP_216692573.1">
    <property type="nucleotide sequence ID" value="NZ_CP076680.1"/>
</dbReference>
<organism evidence="3 4">
    <name type="scientific">Francisella salimarina</name>
    <dbReference type="NCBI Taxonomy" id="2599927"/>
    <lineage>
        <taxon>Bacteria</taxon>
        <taxon>Pseudomonadati</taxon>
        <taxon>Pseudomonadota</taxon>
        <taxon>Gammaproteobacteria</taxon>
        <taxon>Thiotrichales</taxon>
        <taxon>Francisellaceae</taxon>
        <taxon>Francisella</taxon>
    </lineage>
</organism>
<dbReference type="Pfam" id="PF02169">
    <property type="entry name" value="LPP20"/>
    <property type="match status" value="1"/>
</dbReference>
<proteinExistence type="predicted"/>
<evidence type="ECO:0000259" key="2">
    <source>
        <dbReference type="Pfam" id="PF02169"/>
    </source>
</evidence>
<feature type="chain" id="PRO_5042518237" evidence="1">
    <location>
        <begin position="21"/>
        <end position="347"/>
    </location>
</feature>
<accession>A0AAJ4TLM2</accession>
<dbReference type="KEGG" id="fsr:KQR59_03360"/>
<feature type="signal peptide" evidence="1">
    <location>
        <begin position="1"/>
        <end position="20"/>
    </location>
</feature>
<name>A0AAJ4TLM2_9GAMM</name>
<evidence type="ECO:0000256" key="1">
    <source>
        <dbReference type="SAM" id="SignalP"/>
    </source>
</evidence>
<feature type="domain" description="Lipoprotein LPP20-like" evidence="2">
    <location>
        <begin position="57"/>
        <end position="153"/>
    </location>
</feature>